<evidence type="ECO:0000256" key="1">
    <source>
        <dbReference type="SAM" id="Phobius"/>
    </source>
</evidence>
<dbReference type="RefSeq" id="WP_101651517.1">
    <property type="nucleotide sequence ID" value="NZ_PGVE01000094.1"/>
</dbReference>
<feature type="transmembrane region" description="Helical" evidence="1">
    <location>
        <begin position="118"/>
        <end position="136"/>
    </location>
</feature>
<feature type="transmembrane region" description="Helical" evidence="1">
    <location>
        <begin position="299"/>
        <end position="318"/>
    </location>
</feature>
<keyword evidence="1" id="KW-0472">Membrane</keyword>
<accession>A0A2N5H7L2</accession>
<dbReference type="Proteomes" id="UP000234950">
    <property type="component" value="Unassembled WGS sequence"/>
</dbReference>
<feature type="transmembrane region" description="Helical" evidence="1">
    <location>
        <begin position="424"/>
        <end position="441"/>
    </location>
</feature>
<organism evidence="2 3">
    <name type="scientific">Neobacillus cucumis</name>
    <dbReference type="NCBI Taxonomy" id="1740721"/>
    <lineage>
        <taxon>Bacteria</taxon>
        <taxon>Bacillati</taxon>
        <taxon>Bacillota</taxon>
        <taxon>Bacilli</taxon>
        <taxon>Bacillales</taxon>
        <taxon>Bacillaceae</taxon>
        <taxon>Neobacillus</taxon>
    </lineage>
</organism>
<keyword evidence="3" id="KW-1185">Reference proteome</keyword>
<feature type="transmembrane region" description="Helical" evidence="1">
    <location>
        <begin position="231"/>
        <end position="248"/>
    </location>
</feature>
<evidence type="ECO:0008006" key="4">
    <source>
        <dbReference type="Google" id="ProtNLM"/>
    </source>
</evidence>
<dbReference type="EMBL" id="PGVE01000094">
    <property type="protein sequence ID" value="PLS01509.1"/>
    <property type="molecule type" value="Genomic_DNA"/>
</dbReference>
<feature type="transmembrane region" description="Helical" evidence="1">
    <location>
        <begin position="177"/>
        <end position="197"/>
    </location>
</feature>
<dbReference type="OrthoDB" id="1493313at2"/>
<protein>
    <recommendedName>
        <fullName evidence="4">O-antigen ligase domain-containing protein</fullName>
    </recommendedName>
</protein>
<feature type="transmembrane region" description="Helical" evidence="1">
    <location>
        <begin position="142"/>
        <end position="165"/>
    </location>
</feature>
<keyword evidence="1" id="KW-1133">Transmembrane helix</keyword>
<feature type="transmembrane region" description="Helical" evidence="1">
    <location>
        <begin position="35"/>
        <end position="53"/>
    </location>
</feature>
<evidence type="ECO:0000313" key="2">
    <source>
        <dbReference type="EMBL" id="PLS01509.1"/>
    </source>
</evidence>
<comment type="caution">
    <text evidence="2">The sequence shown here is derived from an EMBL/GenBank/DDBJ whole genome shotgun (WGS) entry which is preliminary data.</text>
</comment>
<dbReference type="AlphaFoldDB" id="A0A2N5H7L2"/>
<sequence length="475" mass="53926">MNILNKPISYKNILFIPFFIITALSIGFASTQTSIVNYLNFLVLFFLLLAITLRFKYNVFPVLVIYLIFLGLIRRLLIPVTGWPEYDLLLIVVPLITLILFIYTLFNRKYVNVFQKNLLTKIMYIILLVGVLQIFNPLGGSLLSGIMGSIFLIIPWCWYFISYYYFDEQKILKVFKIIEIIGFSVACYGLYQTFYGYLPFEKVWFDIAGYQALYIGQSLRAIGTFPSAMEYTVFCMITFIISFSHLILKSKLKYFHILTCIVSFMAIIFESTRTIIITTIFASISMYIFSKNKKSTKLIITFFAFILLVFFVNSLRYIPTQIFGDQANNIEHIISGLTNPLAEDDTGSLHIERVFSGIITPLKNPVGYGLGTITTGATKSGSNLSTEFDISNILVGFGLIGFIYLIAYILVFRNALKYINLKKDTISLAIFGILIGGIGQWSGGGTYLVSIIFWTLIGFISKQDIGKKETNDVKS</sequence>
<evidence type="ECO:0000313" key="3">
    <source>
        <dbReference type="Proteomes" id="UP000234950"/>
    </source>
</evidence>
<feature type="transmembrane region" description="Helical" evidence="1">
    <location>
        <begin position="254"/>
        <end position="287"/>
    </location>
</feature>
<feature type="transmembrane region" description="Helical" evidence="1">
    <location>
        <begin position="88"/>
        <end position="106"/>
    </location>
</feature>
<proteinExistence type="predicted"/>
<name>A0A2N5H7L2_9BACI</name>
<gene>
    <name evidence="2" type="ORF">CVD27_24960</name>
</gene>
<feature type="transmembrane region" description="Helical" evidence="1">
    <location>
        <begin position="390"/>
        <end position="412"/>
    </location>
</feature>
<feature type="transmembrane region" description="Helical" evidence="1">
    <location>
        <begin position="60"/>
        <end position="82"/>
    </location>
</feature>
<reference evidence="2 3" key="1">
    <citation type="submission" date="2017-11" db="EMBL/GenBank/DDBJ databases">
        <title>Comparitive Functional Genomics of Dry Heat Resistant strains isolated from the Viking Spacecraft.</title>
        <authorList>
            <person name="Seuylemezian A."/>
            <person name="Cooper K."/>
            <person name="Vaishampayan P."/>
        </authorList>
    </citation>
    <scope>NUCLEOTIDE SEQUENCE [LARGE SCALE GENOMIC DNA]</scope>
    <source>
        <strain evidence="2 3">V32-6</strain>
    </source>
</reference>
<feature type="transmembrane region" description="Helical" evidence="1">
    <location>
        <begin position="12"/>
        <end position="29"/>
    </location>
</feature>
<keyword evidence="1" id="KW-0812">Transmembrane</keyword>